<proteinExistence type="predicted"/>
<protein>
    <submittedName>
        <fullName evidence="2">Uncharacterized protein</fullName>
    </submittedName>
</protein>
<keyword evidence="3" id="KW-1185">Reference proteome</keyword>
<dbReference type="Proteomes" id="UP001597476">
    <property type="component" value="Unassembled WGS sequence"/>
</dbReference>
<keyword evidence="1" id="KW-1133">Transmembrane helix</keyword>
<dbReference type="RefSeq" id="WP_380289787.1">
    <property type="nucleotide sequence ID" value="NZ_JBHULY010000007.1"/>
</dbReference>
<name>A0ABW5T8M4_9FLAO</name>
<dbReference type="EMBL" id="JBHULY010000007">
    <property type="protein sequence ID" value="MFD2725620.1"/>
    <property type="molecule type" value="Genomic_DNA"/>
</dbReference>
<sequence length="103" mass="12095">MKTVTLFTMQQFSSILLFYRPLFLWSFGINALLSIIGLGLFPLFLIKFFLVIFLWHITTETLSKRKLLFYRKLGISTFKLFSTLFIIDAFLSLPFLLVLKAFI</sequence>
<feature type="transmembrane region" description="Helical" evidence="1">
    <location>
        <begin position="12"/>
        <end position="29"/>
    </location>
</feature>
<keyword evidence="1" id="KW-0812">Transmembrane</keyword>
<gene>
    <name evidence="2" type="ORF">ACFSR8_05295</name>
</gene>
<evidence type="ECO:0000313" key="2">
    <source>
        <dbReference type="EMBL" id="MFD2725620.1"/>
    </source>
</evidence>
<feature type="transmembrane region" description="Helical" evidence="1">
    <location>
        <begin position="35"/>
        <end position="57"/>
    </location>
</feature>
<feature type="transmembrane region" description="Helical" evidence="1">
    <location>
        <begin position="78"/>
        <end position="99"/>
    </location>
</feature>
<organism evidence="2 3">
    <name type="scientific">Hyunsoonleella rubra</name>
    <dbReference type="NCBI Taxonomy" id="1737062"/>
    <lineage>
        <taxon>Bacteria</taxon>
        <taxon>Pseudomonadati</taxon>
        <taxon>Bacteroidota</taxon>
        <taxon>Flavobacteriia</taxon>
        <taxon>Flavobacteriales</taxon>
        <taxon>Flavobacteriaceae</taxon>
    </lineage>
</organism>
<evidence type="ECO:0000313" key="3">
    <source>
        <dbReference type="Proteomes" id="UP001597476"/>
    </source>
</evidence>
<keyword evidence="1" id="KW-0472">Membrane</keyword>
<evidence type="ECO:0000256" key="1">
    <source>
        <dbReference type="SAM" id="Phobius"/>
    </source>
</evidence>
<comment type="caution">
    <text evidence="2">The sequence shown here is derived from an EMBL/GenBank/DDBJ whole genome shotgun (WGS) entry which is preliminary data.</text>
</comment>
<accession>A0ABW5T8M4</accession>
<reference evidence="3" key="1">
    <citation type="journal article" date="2019" name="Int. J. Syst. Evol. Microbiol.">
        <title>The Global Catalogue of Microorganisms (GCM) 10K type strain sequencing project: providing services to taxonomists for standard genome sequencing and annotation.</title>
        <authorList>
            <consortium name="The Broad Institute Genomics Platform"/>
            <consortium name="The Broad Institute Genome Sequencing Center for Infectious Disease"/>
            <person name="Wu L."/>
            <person name="Ma J."/>
        </authorList>
    </citation>
    <scope>NUCLEOTIDE SEQUENCE [LARGE SCALE GENOMIC DNA]</scope>
    <source>
        <strain evidence="3">KCTC 42398</strain>
    </source>
</reference>